<keyword evidence="3" id="KW-1185">Reference proteome</keyword>
<evidence type="ECO:0000313" key="2">
    <source>
        <dbReference type="EMBL" id="GLR54327.1"/>
    </source>
</evidence>
<dbReference type="EMBL" id="BSOP01000050">
    <property type="protein sequence ID" value="GLR54327.1"/>
    <property type="molecule type" value="Genomic_DNA"/>
</dbReference>
<dbReference type="Proteomes" id="UP001156702">
    <property type="component" value="Unassembled WGS sequence"/>
</dbReference>
<accession>A0ABQ5ZR44</accession>
<name>A0ABQ5ZR44_9HYPH</name>
<reference evidence="3" key="1">
    <citation type="journal article" date="2019" name="Int. J. Syst. Evol. Microbiol.">
        <title>The Global Catalogue of Microorganisms (GCM) 10K type strain sequencing project: providing services to taxonomists for standard genome sequencing and annotation.</title>
        <authorList>
            <consortium name="The Broad Institute Genomics Platform"/>
            <consortium name="The Broad Institute Genome Sequencing Center for Infectious Disease"/>
            <person name="Wu L."/>
            <person name="Ma J."/>
        </authorList>
    </citation>
    <scope>NUCLEOTIDE SEQUENCE [LARGE SCALE GENOMIC DNA]</scope>
    <source>
        <strain evidence="3">NBRC 102122</strain>
    </source>
</reference>
<evidence type="ECO:0000256" key="1">
    <source>
        <dbReference type="SAM" id="MobiDB-lite"/>
    </source>
</evidence>
<proteinExistence type="predicted"/>
<feature type="region of interest" description="Disordered" evidence="1">
    <location>
        <begin position="45"/>
        <end position="67"/>
    </location>
</feature>
<organism evidence="2 3">
    <name type="scientific">Shinella yambaruensis</name>
    <dbReference type="NCBI Taxonomy" id="415996"/>
    <lineage>
        <taxon>Bacteria</taxon>
        <taxon>Pseudomonadati</taxon>
        <taxon>Pseudomonadota</taxon>
        <taxon>Alphaproteobacteria</taxon>
        <taxon>Hyphomicrobiales</taxon>
        <taxon>Rhizobiaceae</taxon>
        <taxon>Shinella</taxon>
    </lineage>
</organism>
<evidence type="ECO:0000313" key="3">
    <source>
        <dbReference type="Proteomes" id="UP001156702"/>
    </source>
</evidence>
<comment type="caution">
    <text evidence="2">The sequence shown here is derived from an EMBL/GenBank/DDBJ whole genome shotgun (WGS) entry which is preliminary data.</text>
</comment>
<sequence length="219" mass="24119">MEHYPDIQRRDGTLFFVLPETTPRAAIATSIERLIDLLDALEDDPDVEDGGDLEPTHGWPNAGQPINEAMCLDDDREQDNADWEPILGATERHPASSGHSYGDQKPSHTQTLWSAGVGDDREDDGDDLEPSLLSAQYHNGRIEVDLEGDSSDDEYSHGWTGHIDQNKALMGCGGEWAGEGEQDEDSEHSLGWANPMGLRIHVPEEAAQFMGDQIDGWEG</sequence>
<protein>
    <submittedName>
        <fullName evidence="2">Uncharacterized protein</fullName>
    </submittedName>
</protein>
<feature type="compositionally biased region" description="Acidic residues" evidence="1">
    <location>
        <begin position="120"/>
        <end position="129"/>
    </location>
</feature>
<feature type="region of interest" description="Disordered" evidence="1">
    <location>
        <begin position="90"/>
        <end position="131"/>
    </location>
</feature>
<dbReference type="RefSeq" id="WP_245083102.1">
    <property type="nucleotide sequence ID" value="NZ_BSOP01000050.1"/>
</dbReference>
<gene>
    <name evidence="2" type="ORF">GCM10007923_55440</name>
</gene>